<dbReference type="PANTHER" id="PTHR47331">
    <property type="entry name" value="PHD-TYPE DOMAIN-CONTAINING PROTEIN"/>
    <property type="match status" value="1"/>
</dbReference>
<dbReference type="Proteomes" id="UP000308267">
    <property type="component" value="Unassembled WGS sequence"/>
</dbReference>
<accession>A0A4S2LHV8</accession>
<comment type="caution">
    <text evidence="1">The sequence shown here is derived from an EMBL/GenBank/DDBJ whole genome shotgun (WGS) entry which is preliminary data.</text>
</comment>
<protein>
    <recommendedName>
        <fullName evidence="3">Integrase zinc-binding domain-containing protein</fullName>
    </recommendedName>
</protein>
<dbReference type="EMBL" id="SJOL01007296">
    <property type="protein sequence ID" value="TGZ63070.1"/>
    <property type="molecule type" value="Genomic_DNA"/>
</dbReference>
<keyword evidence="2" id="KW-1185">Reference proteome</keyword>
<proteinExistence type="predicted"/>
<gene>
    <name evidence="1" type="ORF">CRM22_007104</name>
</gene>
<dbReference type="STRING" id="147828.A0A4S2LHV8"/>
<name>A0A4S2LHV8_OPIFE</name>
<evidence type="ECO:0008006" key="3">
    <source>
        <dbReference type="Google" id="ProtNLM"/>
    </source>
</evidence>
<organism evidence="1 2">
    <name type="scientific">Opisthorchis felineus</name>
    <dbReference type="NCBI Taxonomy" id="147828"/>
    <lineage>
        <taxon>Eukaryota</taxon>
        <taxon>Metazoa</taxon>
        <taxon>Spiralia</taxon>
        <taxon>Lophotrochozoa</taxon>
        <taxon>Platyhelminthes</taxon>
        <taxon>Trematoda</taxon>
        <taxon>Digenea</taxon>
        <taxon>Opisthorchiida</taxon>
        <taxon>Opisthorchiata</taxon>
        <taxon>Opisthorchiidae</taxon>
        <taxon>Opisthorchis</taxon>
    </lineage>
</organism>
<dbReference type="PANTHER" id="PTHR47331:SF1">
    <property type="entry name" value="GAG-LIKE PROTEIN"/>
    <property type="match status" value="1"/>
</dbReference>
<sequence>MIVLQMLRNRTTRYGTFVANPLASILDYLEPEDWMYVKSKRNPADIAFRGLQSGTSKLFMWLSGPESLKKDCNEWSSQPVCNYIPVLRAKSKEAKVVHATSTYVSRIDRFGHVPSWSLLKRLVAWLRRFCLWMMDGSMLLGDELCNKSTRTDLLDAECLILRSVQTACFTYDTSLLKSTVSSNAWRPPRLPGQLRRLSQIIHQGILRVGGRLRWAPVPFDRRHPVILRSQHFVAQLLFQPGHIRNGHVGTFRVLNALRKKYWVIKGQAVVRGVIHAYSHYRHWHSQPEV</sequence>
<reference evidence="1 2" key="1">
    <citation type="journal article" date="2019" name="BMC Genomics">
        <title>New insights from Opisthorchis felineus genome: update on genomics of the epidemiologically important liver flukes.</title>
        <authorList>
            <person name="Ershov N.I."/>
            <person name="Mordvinov V.A."/>
            <person name="Prokhortchouk E.B."/>
            <person name="Pakharukova M.Y."/>
            <person name="Gunbin K.V."/>
            <person name="Ustyantsev K."/>
            <person name="Genaev M.A."/>
            <person name="Blinov A.G."/>
            <person name="Mazur A."/>
            <person name="Boulygina E."/>
            <person name="Tsygankova S."/>
            <person name="Khrameeva E."/>
            <person name="Chekanov N."/>
            <person name="Fan G."/>
            <person name="Xiao A."/>
            <person name="Zhang H."/>
            <person name="Xu X."/>
            <person name="Yang H."/>
            <person name="Solovyev V."/>
            <person name="Lee S.M."/>
            <person name="Liu X."/>
            <person name="Afonnikov D.A."/>
            <person name="Skryabin K.G."/>
        </authorList>
    </citation>
    <scope>NUCLEOTIDE SEQUENCE [LARGE SCALE GENOMIC DNA]</scope>
    <source>
        <strain evidence="1">AK-0245</strain>
        <tissue evidence="1">Whole organism</tissue>
    </source>
</reference>
<evidence type="ECO:0000313" key="2">
    <source>
        <dbReference type="Proteomes" id="UP000308267"/>
    </source>
</evidence>
<dbReference type="AlphaFoldDB" id="A0A4S2LHV8"/>
<dbReference type="OrthoDB" id="10066543at2759"/>
<evidence type="ECO:0000313" key="1">
    <source>
        <dbReference type="EMBL" id="TGZ63070.1"/>
    </source>
</evidence>